<evidence type="ECO:0000313" key="2">
    <source>
        <dbReference type="Proteomes" id="UP000266426"/>
    </source>
</evidence>
<gene>
    <name evidence="1" type="ORF">C4541_02815</name>
</gene>
<protein>
    <recommendedName>
        <fullName evidence="3">AsmA-like C-terminal domain-containing protein</fullName>
    </recommendedName>
</protein>
<name>A0A3A4R7Q1_9BACT</name>
<evidence type="ECO:0000313" key="1">
    <source>
        <dbReference type="EMBL" id="RJP61019.1"/>
    </source>
</evidence>
<reference evidence="1 2" key="1">
    <citation type="journal article" date="2017" name="ISME J.">
        <title>Energy and carbon metabolisms in a deep terrestrial subsurface fluid microbial community.</title>
        <authorList>
            <person name="Momper L."/>
            <person name="Jungbluth S.P."/>
            <person name="Lee M.D."/>
            <person name="Amend J.P."/>
        </authorList>
    </citation>
    <scope>NUCLEOTIDE SEQUENCE [LARGE SCALE GENOMIC DNA]</scope>
    <source>
        <strain evidence="1">SURF_26</strain>
    </source>
</reference>
<evidence type="ECO:0008006" key="3">
    <source>
        <dbReference type="Google" id="ProtNLM"/>
    </source>
</evidence>
<dbReference type="EMBL" id="QZJZ01000017">
    <property type="protein sequence ID" value="RJP61019.1"/>
    <property type="molecule type" value="Genomic_DNA"/>
</dbReference>
<sequence length="327" mass="36862">MKKLFLFFCFCLITGMLLIIAATIYLIKQKDTIARQLLIDRLNELIPDSEITIGTTHFEVPDEIYIRHLKINAPRSIGIIDASGISTEFNPYSIRRAYILDRADLLLERFECTIKEYLFKEFTVRDIQMNGKRTPGDTLIVNGTLSVRSSSYKKFVLQNVECEYTVHDKTISVVCSHIEFAGGTGKGSVTAQQDNDGLVITGSFSFSNLNALDVFTILNLNTKMSMTGLWNATLDVRYVHDRFETLGGTLYAVPPGGDMHIKDAQMIANMIPPNQRNNPHIVDSIVNYTYSDGKITISLEEKSILFNLNLNGNTGKRNIDIYLHDLM</sequence>
<dbReference type="Proteomes" id="UP000266426">
    <property type="component" value="Unassembled WGS sequence"/>
</dbReference>
<comment type="caution">
    <text evidence="1">The sequence shown here is derived from an EMBL/GenBank/DDBJ whole genome shotgun (WGS) entry which is preliminary data.</text>
</comment>
<organism evidence="1 2">
    <name type="scientific">Candidatus Auribacter fodinae</name>
    <dbReference type="NCBI Taxonomy" id="2093366"/>
    <lineage>
        <taxon>Bacteria</taxon>
        <taxon>Pseudomonadati</taxon>
        <taxon>Candidatus Auribacterota</taxon>
        <taxon>Candidatus Auribacteria</taxon>
        <taxon>Candidatus Auribacterales</taxon>
        <taxon>Candidatus Auribacteraceae</taxon>
        <taxon>Candidatus Auribacter</taxon>
    </lineage>
</organism>
<dbReference type="AlphaFoldDB" id="A0A3A4R7Q1"/>
<proteinExistence type="predicted"/>
<accession>A0A3A4R7Q1</accession>